<evidence type="ECO:0000259" key="1">
    <source>
        <dbReference type="PROSITE" id="PS50835"/>
    </source>
</evidence>
<organism evidence="2 3">
    <name type="scientific">Dryococelus australis</name>
    <dbReference type="NCBI Taxonomy" id="614101"/>
    <lineage>
        <taxon>Eukaryota</taxon>
        <taxon>Metazoa</taxon>
        <taxon>Ecdysozoa</taxon>
        <taxon>Arthropoda</taxon>
        <taxon>Hexapoda</taxon>
        <taxon>Insecta</taxon>
        <taxon>Pterygota</taxon>
        <taxon>Neoptera</taxon>
        <taxon>Polyneoptera</taxon>
        <taxon>Phasmatodea</taxon>
        <taxon>Verophasmatodea</taxon>
        <taxon>Anareolatae</taxon>
        <taxon>Phasmatidae</taxon>
        <taxon>Eurycanthinae</taxon>
        <taxon>Dryococelus</taxon>
    </lineage>
</organism>
<evidence type="ECO:0000313" key="3">
    <source>
        <dbReference type="Proteomes" id="UP001159363"/>
    </source>
</evidence>
<dbReference type="InterPro" id="IPR036179">
    <property type="entry name" value="Ig-like_dom_sf"/>
</dbReference>
<reference evidence="2 3" key="1">
    <citation type="submission" date="2023-02" db="EMBL/GenBank/DDBJ databases">
        <title>LHISI_Scaffold_Assembly.</title>
        <authorList>
            <person name="Stuart O.P."/>
            <person name="Cleave R."/>
            <person name="Magrath M.J.L."/>
            <person name="Mikheyev A.S."/>
        </authorList>
    </citation>
    <scope>NUCLEOTIDE SEQUENCE [LARGE SCALE GENOMIC DNA]</scope>
    <source>
        <strain evidence="2">Daus_M_001</strain>
        <tissue evidence="2">Leg muscle</tissue>
    </source>
</reference>
<evidence type="ECO:0000313" key="2">
    <source>
        <dbReference type="EMBL" id="KAJ8874188.1"/>
    </source>
</evidence>
<accession>A0ABQ9GQ82</accession>
<dbReference type="Gene3D" id="2.60.40.10">
    <property type="entry name" value="Immunoglobulins"/>
    <property type="match status" value="1"/>
</dbReference>
<dbReference type="PROSITE" id="PS50835">
    <property type="entry name" value="IG_LIKE"/>
    <property type="match status" value="1"/>
</dbReference>
<dbReference type="InterPro" id="IPR007110">
    <property type="entry name" value="Ig-like_dom"/>
</dbReference>
<dbReference type="PANTHER" id="PTHR23278:SF30">
    <property type="entry name" value="SIDESTEP VIII, ISOFORM B"/>
    <property type="match status" value="1"/>
</dbReference>
<dbReference type="EMBL" id="JARBHB010000010">
    <property type="protein sequence ID" value="KAJ8874188.1"/>
    <property type="molecule type" value="Genomic_DNA"/>
</dbReference>
<dbReference type="SUPFAM" id="SSF48726">
    <property type="entry name" value="Immunoglobulin"/>
    <property type="match status" value="1"/>
</dbReference>
<protein>
    <recommendedName>
        <fullName evidence="1">Ig-like domain-containing protein</fullName>
    </recommendedName>
</protein>
<gene>
    <name evidence="2" type="ORF">PR048_025030</name>
</gene>
<sequence length="189" mass="21480">MGPLSLACRPPPKVTWWRDGLLLDDSYEALPGGRARNLLRLERLQRSHADAQLTCQASNNELVAPATASVTLDLNPRTQSSLHIPSTFSKMMLQSQHHLALDAIPPEYISMQPSSWRYCFDSQINRWCSLEERPTRRLQMRHTARDQAILSSAKEVMKFTCSEYWDMAMAMAMSHPTAKFLACCMHPTC</sequence>
<dbReference type="Proteomes" id="UP001159363">
    <property type="component" value="Chromosome 9"/>
</dbReference>
<comment type="caution">
    <text evidence="2">The sequence shown here is derived from an EMBL/GenBank/DDBJ whole genome shotgun (WGS) entry which is preliminary data.</text>
</comment>
<keyword evidence="3" id="KW-1185">Reference proteome</keyword>
<dbReference type="InterPro" id="IPR013783">
    <property type="entry name" value="Ig-like_fold"/>
</dbReference>
<dbReference type="PANTHER" id="PTHR23278">
    <property type="entry name" value="SIDESTEP PROTEIN"/>
    <property type="match status" value="1"/>
</dbReference>
<name>A0ABQ9GQ82_9NEOP</name>
<proteinExistence type="predicted"/>
<feature type="domain" description="Ig-like" evidence="1">
    <location>
        <begin position="1"/>
        <end position="71"/>
    </location>
</feature>